<keyword evidence="6" id="KW-0067">ATP-binding</keyword>
<evidence type="ECO:0000256" key="1">
    <source>
        <dbReference type="ARBA" id="ARBA00010443"/>
    </source>
</evidence>
<dbReference type="Proteomes" id="UP000487649">
    <property type="component" value="Unassembled WGS sequence"/>
</dbReference>
<feature type="domain" description="Glucose-1-phosphate adenylyltransferase/Bifunctional protein GlmU-like C-terminal hexapeptide" evidence="10">
    <location>
        <begin position="292"/>
        <end position="363"/>
    </location>
</feature>
<evidence type="ECO:0000313" key="12">
    <source>
        <dbReference type="Proteomes" id="UP000487649"/>
    </source>
</evidence>
<dbReference type="GO" id="GO:0008878">
    <property type="term" value="F:glucose-1-phosphate adenylyltransferase activity"/>
    <property type="evidence" value="ECO:0007669"/>
    <property type="project" value="UniProtKB-EC"/>
</dbReference>
<accession>A0A173TUB9</accession>
<dbReference type="Pfam" id="PF24894">
    <property type="entry name" value="Hexapep_GlmU"/>
    <property type="match status" value="1"/>
</dbReference>
<dbReference type="GO" id="GO:0005978">
    <property type="term" value="P:glycogen biosynthetic process"/>
    <property type="evidence" value="ECO:0007669"/>
    <property type="project" value="UniProtKB-KW"/>
</dbReference>
<comment type="similarity">
    <text evidence="1">Belongs to the bacterial/plant glucose-1-phosphate adenylyltransferase family.</text>
</comment>
<evidence type="ECO:0000313" key="11">
    <source>
        <dbReference type="EMBL" id="MTK22554.1"/>
    </source>
</evidence>
<dbReference type="Pfam" id="PF00483">
    <property type="entry name" value="NTP_transferase"/>
    <property type="match status" value="1"/>
</dbReference>
<dbReference type="GO" id="GO:0005524">
    <property type="term" value="F:ATP binding"/>
    <property type="evidence" value="ECO:0007669"/>
    <property type="project" value="UniProtKB-KW"/>
</dbReference>
<dbReference type="NCBIfam" id="NF003670">
    <property type="entry name" value="PRK05293.1"/>
    <property type="match status" value="1"/>
</dbReference>
<comment type="caution">
    <text evidence="11">The sequence shown here is derived from an EMBL/GenBank/DDBJ whole genome shotgun (WGS) entry which is preliminary data.</text>
</comment>
<keyword evidence="4 11" id="KW-0548">Nucleotidyltransferase</keyword>
<keyword evidence="2" id="KW-0321">Glycogen metabolism</keyword>
<dbReference type="PANTHER" id="PTHR43523:SF2">
    <property type="entry name" value="GLUCOSE-1-PHOSPHATE ADENYLYLTRANSFERASE"/>
    <property type="match status" value="1"/>
</dbReference>
<sequence>MAVNVVAIILAGGKGTRLKELTIHRPKPAISFAGKYRLIDFVLSNCTNSGIEQVGVLTQYEPLELISYIGEGSSWDLDVHGASVTVMGPYTSRDYGFLWQGGTAEAVIMNMPFIEQYDPDYLLVLSADHIYKMDYRKLIDYHIEKQAELTISTIRVPKEDTSRFGMLKVNDQNRIIEFEEKPKETDSQLASMGIYVFNWKKFKEEIVHKYYKHLYEGVDFAQDVIPHFIEADSAVYAYEYEGYWRDVGTVESYWKAHMDLLGTQDELQLHDYSWPIFSKTPNLPPHHILQGAKVKNAWVNEGCMIFGEVYNSIVAHRCVIEKGAVVEDSVILTSAFIEHDCYIKYAIIGDEVVIPAHTELIGREDEILLVTHDNLEEILETQSRGD</sequence>
<evidence type="ECO:0000259" key="10">
    <source>
        <dbReference type="Pfam" id="PF24894"/>
    </source>
</evidence>
<dbReference type="CDD" id="cd04651">
    <property type="entry name" value="LbH_G1P_AT_C"/>
    <property type="match status" value="1"/>
</dbReference>
<dbReference type="InterPro" id="IPR005836">
    <property type="entry name" value="ADP_Glu_pyroP_CS"/>
</dbReference>
<dbReference type="Gene3D" id="3.90.550.10">
    <property type="entry name" value="Spore Coat Polysaccharide Biosynthesis Protein SpsA, Chain A"/>
    <property type="match status" value="1"/>
</dbReference>
<name>A0A173TUB9_9FIRM</name>
<dbReference type="InterPro" id="IPR011831">
    <property type="entry name" value="ADP-Glc_PPase"/>
</dbReference>
<keyword evidence="5" id="KW-0547">Nucleotide-binding</keyword>
<feature type="domain" description="Nucleotidyl transferase" evidence="9">
    <location>
        <begin position="7"/>
        <end position="261"/>
    </location>
</feature>
<dbReference type="InterPro" id="IPR029044">
    <property type="entry name" value="Nucleotide-diphossugar_trans"/>
</dbReference>
<evidence type="ECO:0000256" key="3">
    <source>
        <dbReference type="ARBA" id="ARBA00022679"/>
    </source>
</evidence>
<protein>
    <submittedName>
        <fullName evidence="11">Glucose-1-phosphate adenylyltransferase</fullName>
        <ecNumber evidence="11">2.7.7.27</ecNumber>
    </submittedName>
</protein>
<dbReference type="EMBL" id="WMQE01000042">
    <property type="protein sequence ID" value="MTK22554.1"/>
    <property type="molecule type" value="Genomic_DNA"/>
</dbReference>
<dbReference type="InterPro" id="IPR011004">
    <property type="entry name" value="Trimer_LpxA-like_sf"/>
</dbReference>
<proteinExistence type="inferred from homology"/>
<dbReference type="OrthoDB" id="9801810at2"/>
<dbReference type="EC" id="2.7.7.27" evidence="11"/>
<reference evidence="11 12" key="1">
    <citation type="journal article" date="2019" name="Nat. Med.">
        <title>A library of human gut bacterial isolates paired with longitudinal multiomics data enables mechanistic microbiome research.</title>
        <authorList>
            <person name="Poyet M."/>
            <person name="Groussin M."/>
            <person name="Gibbons S.M."/>
            <person name="Avila-Pacheco J."/>
            <person name="Jiang X."/>
            <person name="Kearney S.M."/>
            <person name="Perrotta A.R."/>
            <person name="Berdy B."/>
            <person name="Zhao S."/>
            <person name="Lieberman T.D."/>
            <person name="Swanson P.K."/>
            <person name="Smith M."/>
            <person name="Roesemann S."/>
            <person name="Alexander J.E."/>
            <person name="Rich S.A."/>
            <person name="Livny J."/>
            <person name="Vlamakis H."/>
            <person name="Clish C."/>
            <person name="Bullock K."/>
            <person name="Deik A."/>
            <person name="Scott J."/>
            <person name="Pierce K.A."/>
            <person name="Xavier R.J."/>
            <person name="Alm E.J."/>
        </authorList>
    </citation>
    <scope>NUCLEOTIDE SEQUENCE [LARGE SCALE GENOMIC DNA]</scope>
    <source>
        <strain evidence="11 12">BIOML-A198</strain>
    </source>
</reference>
<dbReference type="Gene3D" id="2.160.10.10">
    <property type="entry name" value="Hexapeptide repeat proteins"/>
    <property type="match status" value="1"/>
</dbReference>
<dbReference type="PROSITE" id="PS00810">
    <property type="entry name" value="ADP_GLC_PYROPHOSPH_3"/>
    <property type="match status" value="1"/>
</dbReference>
<keyword evidence="7" id="KW-0320">Glycogen biosynthesis</keyword>
<evidence type="ECO:0000259" key="9">
    <source>
        <dbReference type="Pfam" id="PF00483"/>
    </source>
</evidence>
<gene>
    <name evidence="11" type="ORF">GMA92_14145</name>
</gene>
<evidence type="ECO:0000256" key="8">
    <source>
        <dbReference type="ARBA" id="ARBA00023277"/>
    </source>
</evidence>
<dbReference type="CDD" id="cd02508">
    <property type="entry name" value="ADP_Glucose_PP"/>
    <property type="match status" value="1"/>
</dbReference>
<dbReference type="AlphaFoldDB" id="A0A173TUB9"/>
<evidence type="ECO:0000256" key="2">
    <source>
        <dbReference type="ARBA" id="ARBA00022600"/>
    </source>
</evidence>
<dbReference type="InterPro" id="IPR056818">
    <property type="entry name" value="GlmU/GlgC-like_hexapep"/>
</dbReference>
<dbReference type="InterPro" id="IPR005835">
    <property type="entry name" value="NTP_transferase_dom"/>
</dbReference>
<dbReference type="SUPFAM" id="SSF53448">
    <property type="entry name" value="Nucleotide-diphospho-sugar transferases"/>
    <property type="match status" value="1"/>
</dbReference>
<organism evidence="11 12">
    <name type="scientific">Turicibacter sanguinis</name>
    <dbReference type="NCBI Taxonomy" id="154288"/>
    <lineage>
        <taxon>Bacteria</taxon>
        <taxon>Bacillati</taxon>
        <taxon>Bacillota</taxon>
        <taxon>Erysipelotrichia</taxon>
        <taxon>Erysipelotrichales</taxon>
        <taxon>Turicibacteraceae</taxon>
        <taxon>Turicibacter</taxon>
    </lineage>
</organism>
<dbReference type="SUPFAM" id="SSF51161">
    <property type="entry name" value="Trimeric LpxA-like enzymes"/>
    <property type="match status" value="1"/>
</dbReference>
<evidence type="ECO:0000256" key="7">
    <source>
        <dbReference type="ARBA" id="ARBA00023056"/>
    </source>
</evidence>
<dbReference type="PANTHER" id="PTHR43523">
    <property type="entry name" value="GLUCOSE-1-PHOSPHATE ADENYLYLTRANSFERASE-RELATED"/>
    <property type="match status" value="1"/>
</dbReference>
<dbReference type="RefSeq" id="WP_006784325.1">
    <property type="nucleotide sequence ID" value="NZ_CABJBH010000011.1"/>
</dbReference>
<evidence type="ECO:0000256" key="6">
    <source>
        <dbReference type="ARBA" id="ARBA00022840"/>
    </source>
</evidence>
<keyword evidence="8" id="KW-0119">Carbohydrate metabolism</keyword>
<keyword evidence="3 11" id="KW-0808">Transferase</keyword>
<evidence type="ECO:0000256" key="4">
    <source>
        <dbReference type="ARBA" id="ARBA00022695"/>
    </source>
</evidence>
<evidence type="ECO:0000256" key="5">
    <source>
        <dbReference type="ARBA" id="ARBA00022741"/>
    </source>
</evidence>